<dbReference type="AlphaFoldDB" id="A0A841L2E2"/>
<dbReference type="GO" id="GO:0009411">
    <property type="term" value="P:response to UV"/>
    <property type="evidence" value="ECO:0007669"/>
    <property type="project" value="InterPro"/>
</dbReference>
<dbReference type="InterPro" id="IPR004601">
    <property type="entry name" value="UvdE"/>
</dbReference>
<evidence type="ECO:0000313" key="8">
    <source>
        <dbReference type="Proteomes" id="UP000579281"/>
    </source>
</evidence>
<evidence type="ECO:0000256" key="3">
    <source>
        <dbReference type="ARBA" id="ARBA00022763"/>
    </source>
</evidence>
<proteinExistence type="predicted"/>
<dbReference type="Pfam" id="PF03851">
    <property type="entry name" value="UvdE"/>
    <property type="match status" value="1"/>
</dbReference>
<sequence length="321" mass="37273">MLVRLGFVALSLLLHDASPNKTLTYKSYTNLPADPEIRLYRLHSLVRKNLNNTKRILIHANAHDIKIYRLTSKLIPLATHPDVMQWDYIADFHDEFLDIGDFIKKNGMRISAHPDHFTILNSPKKEILASSIKDLEYHGRIMDAMGLSTKMGKLVLHIGGVYDSKLKAIDRFTENFMNLPFHIRDRIILENDDKVYTAREVLDICKQIEAPMVLDIHHHWCNNNGEHIDGLLEDIFSTWNRQDLPPKIHISSPKCEKNVRAHADYVDINFFYNFLRIAKKTNQDFDVMIEAKNKDKALLQLMADLKNFENIHFISDASFEI</sequence>
<dbReference type="Proteomes" id="UP000579281">
    <property type="component" value="Unassembled WGS sequence"/>
</dbReference>
<organism evidence="7 8">
    <name type="scientific">Anaerosolibacter carboniphilus</name>
    <dbReference type="NCBI Taxonomy" id="1417629"/>
    <lineage>
        <taxon>Bacteria</taxon>
        <taxon>Bacillati</taxon>
        <taxon>Bacillota</taxon>
        <taxon>Clostridia</taxon>
        <taxon>Peptostreptococcales</taxon>
        <taxon>Thermotaleaceae</taxon>
        <taxon>Anaerosolibacter</taxon>
    </lineage>
</organism>
<reference evidence="7 8" key="1">
    <citation type="submission" date="2020-08" db="EMBL/GenBank/DDBJ databases">
        <title>Genomic Encyclopedia of Type Strains, Phase IV (KMG-IV): sequencing the most valuable type-strain genomes for metagenomic binning, comparative biology and taxonomic classification.</title>
        <authorList>
            <person name="Goeker M."/>
        </authorList>
    </citation>
    <scope>NUCLEOTIDE SEQUENCE [LARGE SCALE GENOMIC DNA]</scope>
    <source>
        <strain evidence="7 8">DSM 103526</strain>
    </source>
</reference>
<gene>
    <name evidence="7" type="ORF">HNQ80_002661</name>
</gene>
<dbReference type="PANTHER" id="PTHR31290:SF5">
    <property type="entry name" value="UV-DAMAGE ENDONUCLEASE"/>
    <property type="match status" value="1"/>
</dbReference>
<keyword evidence="8" id="KW-1185">Reference proteome</keyword>
<accession>A0A841L2E2</accession>
<keyword evidence="3" id="KW-0227">DNA damage</keyword>
<evidence type="ECO:0000256" key="6">
    <source>
        <dbReference type="ARBA" id="ARBA00023204"/>
    </source>
</evidence>
<dbReference type="GO" id="GO:0006289">
    <property type="term" value="P:nucleotide-excision repair"/>
    <property type="evidence" value="ECO:0007669"/>
    <property type="project" value="InterPro"/>
</dbReference>
<dbReference type="InterPro" id="IPR036237">
    <property type="entry name" value="Xyl_isomerase-like_sf"/>
</dbReference>
<dbReference type="NCBIfam" id="TIGR00629">
    <property type="entry name" value="uvde"/>
    <property type="match status" value="1"/>
</dbReference>
<keyword evidence="5 7" id="KW-0378">Hydrolase</keyword>
<dbReference type="EC" id="3.-.-.-" evidence="7"/>
<protein>
    <submittedName>
        <fullName evidence="7">UV DNA damage endonuclease</fullName>
        <ecNumber evidence="7">3.-.-.-</ecNumber>
    </submittedName>
</protein>
<keyword evidence="2 7" id="KW-0255">Endonuclease</keyword>
<keyword evidence="6" id="KW-0234">DNA repair</keyword>
<dbReference type="PANTHER" id="PTHR31290">
    <property type="entry name" value="UV-DAMAGE ENDONUCLEASE"/>
    <property type="match status" value="1"/>
</dbReference>
<name>A0A841L2E2_9FIRM</name>
<evidence type="ECO:0000313" key="7">
    <source>
        <dbReference type="EMBL" id="MBB6216559.1"/>
    </source>
</evidence>
<evidence type="ECO:0000256" key="2">
    <source>
        <dbReference type="ARBA" id="ARBA00022759"/>
    </source>
</evidence>
<dbReference type="SUPFAM" id="SSF51658">
    <property type="entry name" value="Xylose isomerase-like"/>
    <property type="match status" value="1"/>
</dbReference>
<dbReference type="EMBL" id="JACHEN010000015">
    <property type="protein sequence ID" value="MBB6216559.1"/>
    <property type="molecule type" value="Genomic_DNA"/>
</dbReference>
<evidence type="ECO:0000256" key="4">
    <source>
        <dbReference type="ARBA" id="ARBA00022769"/>
    </source>
</evidence>
<dbReference type="RefSeq" id="WP_184311088.1">
    <property type="nucleotide sequence ID" value="NZ_JACHEN010000015.1"/>
</dbReference>
<evidence type="ECO:0000256" key="5">
    <source>
        <dbReference type="ARBA" id="ARBA00022801"/>
    </source>
</evidence>
<keyword evidence="1" id="KW-0540">Nuclease</keyword>
<dbReference type="Gene3D" id="3.20.20.150">
    <property type="entry name" value="Divalent-metal-dependent TIM barrel enzymes"/>
    <property type="match status" value="1"/>
</dbReference>
<dbReference type="GO" id="GO:0016787">
    <property type="term" value="F:hydrolase activity"/>
    <property type="evidence" value="ECO:0007669"/>
    <property type="project" value="UniProtKB-KW"/>
</dbReference>
<evidence type="ECO:0000256" key="1">
    <source>
        <dbReference type="ARBA" id="ARBA00022722"/>
    </source>
</evidence>
<comment type="caution">
    <text evidence="7">The sequence shown here is derived from an EMBL/GenBank/DDBJ whole genome shotgun (WGS) entry which is preliminary data.</text>
</comment>
<dbReference type="GO" id="GO:0004519">
    <property type="term" value="F:endonuclease activity"/>
    <property type="evidence" value="ECO:0007669"/>
    <property type="project" value="UniProtKB-KW"/>
</dbReference>
<keyword evidence="4" id="KW-0228">DNA excision</keyword>